<keyword evidence="4" id="KW-1185">Reference proteome</keyword>
<dbReference type="SUPFAM" id="SSF53756">
    <property type="entry name" value="UDP-Glycosyltransferase/glycogen phosphorylase"/>
    <property type="match status" value="1"/>
</dbReference>
<sequence length="383" mass="42414">MKIRYLILHAYGLGGTIRTVTNQANALAARGHDVEIVSVVRRRDKGRFWVDPRVRRSTLVDQRDGVEADSVPRRVWRKMRGQVVPRGEFAADYFTEKVEKAVIDYVAELDDGILVTTRPALNLISARRASRKVIRVAQEHMSLTAYREPVRRDIARYYGRFDAVQVLTRANQEEYRQLLPGTEVVRIPNAVHAMHSGPSQQENPVVVAVGRLVHQKGFDLLIPAFQQVAAKHPGWQLKIFGSGPKKADLGALIENPQAVKLMGATNKLDEELSKASIYVLSSRFEGLPMAMIEAMTHALPVVSFDCPTGPADVLTDGTDGFLVEPGDVDRLADALDRLISDRDLRTRMGSAAAATAKEYSADAVIPLWEELFAELSSRHSGSA</sequence>
<dbReference type="AlphaFoldDB" id="A0A7W0CI07"/>
<evidence type="ECO:0000313" key="4">
    <source>
        <dbReference type="Proteomes" id="UP000530928"/>
    </source>
</evidence>
<evidence type="ECO:0000313" key="3">
    <source>
        <dbReference type="EMBL" id="MBA2891483.1"/>
    </source>
</evidence>
<proteinExistence type="predicted"/>
<reference evidence="3 4" key="1">
    <citation type="submission" date="2020-07" db="EMBL/GenBank/DDBJ databases">
        <title>Genomic Encyclopedia of Type Strains, Phase IV (KMG-IV): sequencing the most valuable type-strain genomes for metagenomic binning, comparative biology and taxonomic classification.</title>
        <authorList>
            <person name="Goeker M."/>
        </authorList>
    </citation>
    <scope>NUCLEOTIDE SEQUENCE [LARGE SCALE GENOMIC DNA]</scope>
    <source>
        <strain evidence="3 4">DSM 45533</strain>
    </source>
</reference>
<feature type="domain" description="Glycosyl transferase family 1" evidence="2">
    <location>
        <begin position="198"/>
        <end position="353"/>
    </location>
</feature>
<dbReference type="PANTHER" id="PTHR12526">
    <property type="entry name" value="GLYCOSYLTRANSFERASE"/>
    <property type="match status" value="1"/>
</dbReference>
<comment type="caution">
    <text evidence="3">The sequence shown here is derived from an EMBL/GenBank/DDBJ whole genome shotgun (WGS) entry which is preliminary data.</text>
</comment>
<evidence type="ECO:0000256" key="1">
    <source>
        <dbReference type="ARBA" id="ARBA00022679"/>
    </source>
</evidence>
<dbReference type="GO" id="GO:0016757">
    <property type="term" value="F:glycosyltransferase activity"/>
    <property type="evidence" value="ECO:0007669"/>
    <property type="project" value="InterPro"/>
</dbReference>
<protein>
    <submittedName>
        <fullName evidence="3">Glycosyltransferase involved in cell wall biosynthesis</fullName>
    </submittedName>
</protein>
<dbReference type="PANTHER" id="PTHR12526:SF627">
    <property type="entry name" value="D-RHAMNOSYLTRANSFERASE WBPZ"/>
    <property type="match status" value="1"/>
</dbReference>
<organism evidence="3 4">
    <name type="scientific">Nonomuraea soli</name>
    <dbReference type="NCBI Taxonomy" id="1032476"/>
    <lineage>
        <taxon>Bacteria</taxon>
        <taxon>Bacillati</taxon>
        <taxon>Actinomycetota</taxon>
        <taxon>Actinomycetes</taxon>
        <taxon>Streptosporangiales</taxon>
        <taxon>Streptosporangiaceae</taxon>
        <taxon>Nonomuraea</taxon>
    </lineage>
</organism>
<dbReference type="Proteomes" id="UP000530928">
    <property type="component" value="Unassembled WGS sequence"/>
</dbReference>
<dbReference type="Pfam" id="PF00534">
    <property type="entry name" value="Glycos_transf_1"/>
    <property type="match status" value="1"/>
</dbReference>
<keyword evidence="1 3" id="KW-0808">Transferase</keyword>
<accession>A0A7W0CI07</accession>
<dbReference type="CDD" id="cd03820">
    <property type="entry name" value="GT4_AmsD-like"/>
    <property type="match status" value="1"/>
</dbReference>
<gene>
    <name evidence="3" type="ORF">HNR30_002824</name>
</gene>
<dbReference type="InterPro" id="IPR001296">
    <property type="entry name" value="Glyco_trans_1"/>
</dbReference>
<dbReference type="RefSeq" id="WP_181610276.1">
    <property type="nucleotide sequence ID" value="NZ_BAABAM010000002.1"/>
</dbReference>
<dbReference type="EMBL" id="JACDUR010000003">
    <property type="protein sequence ID" value="MBA2891483.1"/>
    <property type="molecule type" value="Genomic_DNA"/>
</dbReference>
<dbReference type="Gene3D" id="3.40.50.2000">
    <property type="entry name" value="Glycogen Phosphorylase B"/>
    <property type="match status" value="2"/>
</dbReference>
<evidence type="ECO:0000259" key="2">
    <source>
        <dbReference type="Pfam" id="PF00534"/>
    </source>
</evidence>
<name>A0A7W0CI07_9ACTN</name>